<evidence type="ECO:0000313" key="2">
    <source>
        <dbReference type="EMBL" id="CAB4174067.1"/>
    </source>
</evidence>
<reference evidence="2" key="1">
    <citation type="submission" date="2020-05" db="EMBL/GenBank/DDBJ databases">
        <authorList>
            <person name="Chiriac C."/>
            <person name="Salcher M."/>
            <person name="Ghai R."/>
            <person name="Kavagutti S V."/>
        </authorList>
    </citation>
    <scope>NUCLEOTIDE SEQUENCE</scope>
</reference>
<feature type="region of interest" description="Disordered" evidence="1">
    <location>
        <begin position="419"/>
        <end position="549"/>
    </location>
</feature>
<sequence>MSVAIYVKEANLGIQKKIKKLLDYANAHPYPTGEIAAARKNKKKYKGNQLGIAQLLSIYSEEGPLVDDLSTIDDETIRFVKEAAELISPGLWQRLQDSQVGLAKRDEVTNYYNTLDPEKEIREAYQKFYAVLSSSDSKKSQTAKKLLDESPADLFVDKLKMECGLDLALNSFGADGLVQAAFRDIFIEKPAVTKPASTESVSTKQASSGTINENKPSVSTQADSTTSIKSEGTINENKPSVSTSSNPVTSNKSEGAINEKTSDKVEPTVVTTAEGSITSKAGELQTESVLPLNPAQAVNINLENKQPEQATSTSSTNTSSTNTQNITNNSGNILNGKSGKNKTILKQKESVEKTSESSSINTEKKEKRGFLSAVGNLAKKAGSALNLASVSELRDAAGGFFGATGANVNSRVEEITESFKNTSINSQKNINSSSPTTNTNNESAVNSQNNSQLLNTSTNLGQTSTSSNISSENQSNINIEQKKPTVLQVAPSVSSSQSNSSNATDASNVIKTNTSTNTSSNMSNSAVSSNTAPKNNSEPISTDNSKTGGTYIDMLQVTQAISRLERTILSGIEVTIKDA</sequence>
<feature type="compositionally biased region" description="Basic and acidic residues" evidence="1">
    <location>
        <begin position="346"/>
        <end position="355"/>
    </location>
</feature>
<accession>A0A6J5PSV9</accession>
<organism evidence="2">
    <name type="scientific">uncultured Caudovirales phage</name>
    <dbReference type="NCBI Taxonomy" id="2100421"/>
    <lineage>
        <taxon>Viruses</taxon>
        <taxon>Duplodnaviria</taxon>
        <taxon>Heunggongvirae</taxon>
        <taxon>Uroviricota</taxon>
        <taxon>Caudoviricetes</taxon>
        <taxon>Peduoviridae</taxon>
        <taxon>Maltschvirus</taxon>
        <taxon>Maltschvirus maltsch</taxon>
    </lineage>
</organism>
<feature type="compositionally biased region" description="Low complexity" evidence="1">
    <location>
        <begin position="311"/>
        <end position="332"/>
    </location>
</feature>
<feature type="compositionally biased region" description="Polar residues" evidence="1">
    <location>
        <begin position="532"/>
        <end position="548"/>
    </location>
</feature>
<feature type="compositionally biased region" description="Polar residues" evidence="1">
    <location>
        <begin position="195"/>
        <end position="237"/>
    </location>
</feature>
<feature type="region of interest" description="Disordered" evidence="1">
    <location>
        <begin position="305"/>
        <end position="366"/>
    </location>
</feature>
<feature type="region of interest" description="Disordered" evidence="1">
    <location>
        <begin position="193"/>
        <end position="269"/>
    </location>
</feature>
<dbReference type="EMBL" id="LR796923">
    <property type="protein sequence ID" value="CAB4174067.1"/>
    <property type="molecule type" value="Genomic_DNA"/>
</dbReference>
<name>A0A6J5PSV9_9CAUD</name>
<proteinExistence type="predicted"/>
<protein>
    <submittedName>
        <fullName evidence="2">Uncharacterized protein</fullName>
    </submittedName>
</protein>
<feature type="compositionally biased region" description="Low complexity" evidence="1">
    <location>
        <begin position="238"/>
        <end position="253"/>
    </location>
</feature>
<feature type="compositionally biased region" description="Low complexity" evidence="1">
    <location>
        <begin position="489"/>
        <end position="531"/>
    </location>
</feature>
<evidence type="ECO:0000256" key="1">
    <source>
        <dbReference type="SAM" id="MobiDB-lite"/>
    </source>
</evidence>
<feature type="compositionally biased region" description="Low complexity" evidence="1">
    <location>
        <begin position="420"/>
        <end position="479"/>
    </location>
</feature>
<gene>
    <name evidence="2" type="ORF">UFOVP972_18</name>
</gene>